<reference evidence="1 2" key="1">
    <citation type="submission" date="2016-09" db="EMBL/GenBank/DDBJ databases">
        <title>Draft Genome Sequence of four Alteromonas macleodii strains isolated from copper coupons and grown long-term at elevated copper levels.</title>
        <authorList>
            <person name="Cusick K."/>
            <person name="Dale J."/>
            <person name="Little B."/>
            <person name="Biffinger J."/>
        </authorList>
    </citation>
    <scope>NUCLEOTIDE SEQUENCE [LARGE SCALE GENOMIC DNA]</scope>
    <source>
        <strain evidence="1 2">KCP01</strain>
    </source>
</reference>
<proteinExistence type="predicted"/>
<protein>
    <submittedName>
        <fullName evidence="1">Uncharacterized protein</fullName>
    </submittedName>
</protein>
<gene>
    <name evidence="1" type="ORF">BFV95_4737</name>
</gene>
<comment type="caution">
    <text evidence="1">The sequence shown here is derived from an EMBL/GenBank/DDBJ whole genome shotgun (WGS) entry which is preliminary data.</text>
</comment>
<organism evidence="1 2">
    <name type="scientific">Alteromonas macleodii</name>
    <name type="common">Pseudoalteromonas macleodii</name>
    <dbReference type="NCBI Taxonomy" id="28108"/>
    <lineage>
        <taxon>Bacteria</taxon>
        <taxon>Pseudomonadati</taxon>
        <taxon>Pseudomonadota</taxon>
        <taxon>Gammaproteobacteria</taxon>
        <taxon>Alteromonadales</taxon>
        <taxon>Alteromonadaceae</taxon>
        <taxon>Alteromonas/Salinimonas group</taxon>
        <taxon>Alteromonas</taxon>
    </lineage>
</organism>
<accession>A0AB36FKJ7</accession>
<dbReference type="AlphaFoldDB" id="A0AB36FKJ7"/>
<keyword evidence="2" id="KW-1185">Reference proteome</keyword>
<dbReference type="EMBL" id="MIPY01000061">
    <property type="protein sequence ID" value="OES24470.1"/>
    <property type="molecule type" value="Genomic_DNA"/>
</dbReference>
<evidence type="ECO:0000313" key="1">
    <source>
        <dbReference type="EMBL" id="OES24470.1"/>
    </source>
</evidence>
<sequence>MMAEQGFDASPHFVYLSPSHGPAYCAPITVEGIRMVSITATRVADTLNRQNQHA</sequence>
<evidence type="ECO:0000313" key="2">
    <source>
        <dbReference type="Proteomes" id="UP000095392"/>
    </source>
</evidence>
<dbReference type="Proteomes" id="UP000095392">
    <property type="component" value="Unassembled WGS sequence"/>
</dbReference>
<name>A0AB36FKJ7_ALTMA</name>